<dbReference type="EMBL" id="CAJNYV010003310">
    <property type="protein sequence ID" value="CAF3558497.1"/>
    <property type="molecule type" value="Genomic_DNA"/>
</dbReference>
<comment type="caution">
    <text evidence="1">The sequence shown here is derived from an EMBL/GenBank/DDBJ whole genome shotgun (WGS) entry which is preliminary data.</text>
</comment>
<reference evidence="1" key="1">
    <citation type="submission" date="2021-02" db="EMBL/GenBank/DDBJ databases">
        <authorList>
            <person name="Nowell W R."/>
        </authorList>
    </citation>
    <scope>NUCLEOTIDE SEQUENCE</scope>
</reference>
<name>A0A818KAD8_9BILA</name>
<accession>A0A818KAD8</accession>
<dbReference type="AlphaFoldDB" id="A0A818KAD8"/>
<protein>
    <submittedName>
        <fullName evidence="1">Uncharacterized protein</fullName>
    </submittedName>
</protein>
<organism evidence="1 2">
    <name type="scientific">Rotaria socialis</name>
    <dbReference type="NCBI Taxonomy" id="392032"/>
    <lineage>
        <taxon>Eukaryota</taxon>
        <taxon>Metazoa</taxon>
        <taxon>Spiralia</taxon>
        <taxon>Gnathifera</taxon>
        <taxon>Rotifera</taxon>
        <taxon>Eurotatoria</taxon>
        <taxon>Bdelloidea</taxon>
        <taxon>Philodinida</taxon>
        <taxon>Philodinidae</taxon>
        <taxon>Rotaria</taxon>
    </lineage>
</organism>
<proteinExistence type="predicted"/>
<evidence type="ECO:0000313" key="1">
    <source>
        <dbReference type="EMBL" id="CAF3558497.1"/>
    </source>
</evidence>
<evidence type="ECO:0000313" key="2">
    <source>
        <dbReference type="Proteomes" id="UP000663865"/>
    </source>
</evidence>
<dbReference type="Proteomes" id="UP000663865">
    <property type="component" value="Unassembled WGS sequence"/>
</dbReference>
<gene>
    <name evidence="1" type="ORF">KIK155_LOCUS18816</name>
</gene>
<sequence>MSETYPEAKRFRSGASASTTLTNSVNLYDDANFLTKYINVNDNVLRLLLSGRVINGSFSELFQRSREIGWMEVFVEERQKLKLQEKLKSRRIMLNRLIDECLQDTGGFEKKVQALNEEISSHVFAKLPTQKQFGIYFPTTNHVYEYIEEWKQRQCQRRLFYRECNTLPTLLILQHQMTNQFLKLFNMLNYDANFLKSDGKEAFAELSFIIVAQPSGTDCVAATKYEKVGQDFLAKIKTRILCLLDLKKIRSCLQYSHIDVVLYPTGGDIGLERDIQAPIQWKSRTIVTSDKEEQTFFYAELAENDSIKLTRKDSRQKPLYNSKLCQLEFRITLNLVGHDVESLLILNSQSFGLCSHPKYYPKHLAKVVIEEVNQWQRHVNLDTHITTLIGYISQLYQRITGVEAKRHTLKVIEEELLEVFNSHSTVSRSSTEPQVIYPWGIYQDILERLIAQIKFIGTNPFLAMMYHDSLFYGICNDKVDAKIANGTAQAPQIIMRFEQFKTQDAQKHPKIIFAVKAGILLRARTSHETLIDDICRCIDKAGKNEQNQSQIFTEEELIPFRQFRRYYDKDLNRDNLIQIDEQTIFHPLSTILQHAM</sequence>